<dbReference type="AlphaFoldDB" id="A0A1V9YHI4"/>
<keyword evidence="4" id="KW-1185">Reference proteome</keyword>
<gene>
    <name evidence="3" type="ORF">THRCLA_23053</name>
</gene>
<proteinExistence type="predicted"/>
<evidence type="ECO:0000313" key="4">
    <source>
        <dbReference type="Proteomes" id="UP000243217"/>
    </source>
</evidence>
<keyword evidence="2" id="KW-0732">Signal</keyword>
<comment type="caution">
    <text evidence="3">The sequence shown here is derived from an EMBL/GenBank/DDBJ whole genome shotgun (WGS) entry which is preliminary data.</text>
</comment>
<name>A0A1V9YHI4_9STRA</name>
<evidence type="ECO:0008006" key="5">
    <source>
        <dbReference type="Google" id="ProtNLM"/>
    </source>
</evidence>
<evidence type="ECO:0000256" key="2">
    <source>
        <dbReference type="SAM" id="SignalP"/>
    </source>
</evidence>
<feature type="compositionally biased region" description="Low complexity" evidence="1">
    <location>
        <begin position="26"/>
        <end position="69"/>
    </location>
</feature>
<evidence type="ECO:0000256" key="1">
    <source>
        <dbReference type="SAM" id="MobiDB-lite"/>
    </source>
</evidence>
<protein>
    <recommendedName>
        <fullName evidence="5">Secreted protein</fullName>
    </recommendedName>
</protein>
<accession>A0A1V9YHI4</accession>
<feature type="region of interest" description="Disordered" evidence="1">
    <location>
        <begin position="19"/>
        <end position="73"/>
    </location>
</feature>
<reference evidence="3 4" key="1">
    <citation type="journal article" date="2014" name="Genome Biol. Evol.">
        <title>The secreted proteins of Achlya hypogyna and Thraustotheca clavata identify the ancestral oomycete secretome and reveal gene acquisitions by horizontal gene transfer.</title>
        <authorList>
            <person name="Misner I."/>
            <person name="Blouin N."/>
            <person name="Leonard G."/>
            <person name="Richards T.A."/>
            <person name="Lane C.E."/>
        </authorList>
    </citation>
    <scope>NUCLEOTIDE SEQUENCE [LARGE SCALE GENOMIC DNA]</scope>
    <source>
        <strain evidence="3 4">ATCC 34112</strain>
    </source>
</reference>
<feature type="non-terminal residue" evidence="3">
    <location>
        <position position="111"/>
    </location>
</feature>
<feature type="signal peptide" evidence="2">
    <location>
        <begin position="1"/>
        <end position="21"/>
    </location>
</feature>
<dbReference type="Proteomes" id="UP000243217">
    <property type="component" value="Unassembled WGS sequence"/>
</dbReference>
<feature type="chain" id="PRO_5012009055" description="Secreted protein" evidence="2">
    <location>
        <begin position="22"/>
        <end position="111"/>
    </location>
</feature>
<sequence length="111" mass="10961">MRLSRVALVGLLFVAARSTQGQETGSSSVDASPASSDSPTISFTQSTTSSKTTSDADSTTPTKGSSSGPAPVQDVIQAAIDAGATPQQAAVIAVAADTGASFDTIVQTAVQ</sequence>
<organism evidence="3 4">
    <name type="scientific">Thraustotheca clavata</name>
    <dbReference type="NCBI Taxonomy" id="74557"/>
    <lineage>
        <taxon>Eukaryota</taxon>
        <taxon>Sar</taxon>
        <taxon>Stramenopiles</taxon>
        <taxon>Oomycota</taxon>
        <taxon>Saprolegniomycetes</taxon>
        <taxon>Saprolegniales</taxon>
        <taxon>Achlyaceae</taxon>
        <taxon>Thraustotheca</taxon>
    </lineage>
</organism>
<dbReference type="EMBL" id="JNBS01003872">
    <property type="protein sequence ID" value="OQR85156.1"/>
    <property type="molecule type" value="Genomic_DNA"/>
</dbReference>
<evidence type="ECO:0000313" key="3">
    <source>
        <dbReference type="EMBL" id="OQR85156.1"/>
    </source>
</evidence>